<dbReference type="EMBL" id="JACXVP010000004">
    <property type="protein sequence ID" value="KAG5609839.1"/>
    <property type="molecule type" value="Genomic_DNA"/>
</dbReference>
<dbReference type="AlphaFoldDB" id="A0A9J5ZD32"/>
<dbReference type="Proteomes" id="UP000824120">
    <property type="component" value="Chromosome 4"/>
</dbReference>
<name>A0A9J5ZD32_SOLCO</name>
<evidence type="ECO:0000313" key="2">
    <source>
        <dbReference type="Proteomes" id="UP000824120"/>
    </source>
</evidence>
<sequence>MKKKFESSKRKLKGRSVEQMESMRRILMIFRSVPALEPIKSLLALRCPTFGGKRLLNKDEFILRGLKL</sequence>
<keyword evidence="2" id="KW-1185">Reference proteome</keyword>
<proteinExistence type="predicted"/>
<protein>
    <submittedName>
        <fullName evidence="1">Uncharacterized protein</fullName>
    </submittedName>
</protein>
<evidence type="ECO:0000313" key="1">
    <source>
        <dbReference type="EMBL" id="KAG5609839.1"/>
    </source>
</evidence>
<organism evidence="1 2">
    <name type="scientific">Solanum commersonii</name>
    <name type="common">Commerson's wild potato</name>
    <name type="synonym">Commerson's nightshade</name>
    <dbReference type="NCBI Taxonomy" id="4109"/>
    <lineage>
        <taxon>Eukaryota</taxon>
        <taxon>Viridiplantae</taxon>
        <taxon>Streptophyta</taxon>
        <taxon>Embryophyta</taxon>
        <taxon>Tracheophyta</taxon>
        <taxon>Spermatophyta</taxon>
        <taxon>Magnoliopsida</taxon>
        <taxon>eudicotyledons</taxon>
        <taxon>Gunneridae</taxon>
        <taxon>Pentapetalae</taxon>
        <taxon>asterids</taxon>
        <taxon>lamiids</taxon>
        <taxon>Solanales</taxon>
        <taxon>Solanaceae</taxon>
        <taxon>Solanoideae</taxon>
        <taxon>Solaneae</taxon>
        <taxon>Solanum</taxon>
    </lineage>
</organism>
<gene>
    <name evidence="1" type="ORF">H5410_021120</name>
</gene>
<accession>A0A9J5ZD32</accession>
<comment type="caution">
    <text evidence="1">The sequence shown here is derived from an EMBL/GenBank/DDBJ whole genome shotgun (WGS) entry which is preliminary data.</text>
</comment>
<reference evidence="1 2" key="1">
    <citation type="submission" date="2020-09" db="EMBL/GenBank/DDBJ databases">
        <title>De no assembly of potato wild relative species, Solanum commersonii.</title>
        <authorList>
            <person name="Cho K."/>
        </authorList>
    </citation>
    <scope>NUCLEOTIDE SEQUENCE [LARGE SCALE GENOMIC DNA]</scope>
    <source>
        <strain evidence="1">LZ3.2</strain>
        <tissue evidence="1">Leaf</tissue>
    </source>
</reference>